<comment type="pathway">
    <text evidence="1">Protein modification; protein ubiquitination.</text>
</comment>
<dbReference type="Gene3D" id="1.25.40.420">
    <property type="match status" value="1"/>
</dbReference>
<dbReference type="PANTHER" id="PTHR26379:SF486">
    <property type="entry name" value="OS04G0625500 PROTEIN"/>
    <property type="match status" value="1"/>
</dbReference>
<comment type="similarity">
    <text evidence="2">Belongs to the Tdpoz family.</text>
</comment>
<dbReference type="EnsemblPlants" id="TraesCS2A02G470900.1">
    <property type="protein sequence ID" value="TraesCS2A02G470900.1.cds1"/>
    <property type="gene ID" value="TraesCS2A02G470900"/>
</dbReference>
<dbReference type="SMART" id="SM00061">
    <property type="entry name" value="MATH"/>
    <property type="match status" value="1"/>
</dbReference>
<dbReference type="GO" id="GO:0016567">
    <property type="term" value="P:protein ubiquitination"/>
    <property type="evidence" value="ECO:0007669"/>
    <property type="project" value="InterPro"/>
</dbReference>
<dbReference type="GeneID" id="123186147"/>
<dbReference type="InterPro" id="IPR045005">
    <property type="entry name" value="BPM1-6"/>
</dbReference>
<dbReference type="Gene3D" id="2.60.210.10">
    <property type="entry name" value="Apoptosis, Tumor Necrosis Factor Receptor Associated Protein 2, Chain A"/>
    <property type="match status" value="1"/>
</dbReference>
<dbReference type="Gramene" id="TraesCS2A03G1105800.1">
    <property type="protein sequence ID" value="TraesCS2A03G1105800.1.CDS1"/>
    <property type="gene ID" value="TraesCS2A03G1105800"/>
</dbReference>
<dbReference type="SUPFAM" id="SSF54695">
    <property type="entry name" value="POZ domain"/>
    <property type="match status" value="1"/>
</dbReference>
<evidence type="ECO:0000313" key="7">
    <source>
        <dbReference type="Proteomes" id="UP000019116"/>
    </source>
</evidence>
<dbReference type="AlphaFoldDB" id="A0A3B6B6L1"/>
<organism evidence="6">
    <name type="scientific">Triticum aestivum</name>
    <name type="common">Wheat</name>
    <dbReference type="NCBI Taxonomy" id="4565"/>
    <lineage>
        <taxon>Eukaryota</taxon>
        <taxon>Viridiplantae</taxon>
        <taxon>Streptophyta</taxon>
        <taxon>Embryophyta</taxon>
        <taxon>Tracheophyta</taxon>
        <taxon>Spermatophyta</taxon>
        <taxon>Magnoliopsida</taxon>
        <taxon>Liliopsida</taxon>
        <taxon>Poales</taxon>
        <taxon>Poaceae</taxon>
        <taxon>BOP clade</taxon>
        <taxon>Pooideae</taxon>
        <taxon>Triticodae</taxon>
        <taxon>Triticeae</taxon>
        <taxon>Triticinae</taxon>
        <taxon>Triticum</taxon>
    </lineage>
</organism>
<dbReference type="SUPFAM" id="SSF49599">
    <property type="entry name" value="TRAF domain-like"/>
    <property type="match status" value="1"/>
</dbReference>
<dbReference type="InterPro" id="IPR056423">
    <property type="entry name" value="BACK_BPM_SPOP"/>
</dbReference>
<evidence type="ECO:0000256" key="3">
    <source>
        <dbReference type="SAM" id="MobiDB-lite"/>
    </source>
</evidence>
<dbReference type="RefSeq" id="XP_044453870.1">
    <property type="nucleotide sequence ID" value="XM_044597935.1"/>
</dbReference>
<dbReference type="CDD" id="cd18280">
    <property type="entry name" value="BTB_POZ_BPM_plant"/>
    <property type="match status" value="1"/>
</dbReference>
<dbReference type="Gramene" id="TraesCAD_scaffold_117920_01G000200.1">
    <property type="protein sequence ID" value="TraesCAD_scaffold_117920_01G000200.1"/>
    <property type="gene ID" value="TraesCAD_scaffold_117920_01G000200"/>
</dbReference>
<proteinExistence type="inferred from homology"/>
<feature type="compositionally biased region" description="Low complexity" evidence="3">
    <location>
        <begin position="1"/>
        <end position="16"/>
    </location>
</feature>
<dbReference type="PROSITE" id="PS50144">
    <property type="entry name" value="MATH"/>
    <property type="match status" value="1"/>
</dbReference>
<dbReference type="PROSITE" id="PS50097">
    <property type="entry name" value="BTB"/>
    <property type="match status" value="1"/>
</dbReference>
<sequence length="360" mass="39946">MGNRSSSSAKPGQSPSETASRCLTESFTGTHDFEIINYSLLVGMGVGKFVSSSTFCVGGYNWNIRLYPDGVTKDHAGKGSVFLHHLCSPDSKGVRTKFTLSVLEKHGQVTRALVDHIFPRAHTSDGFGYTRFFDNSKLKSMPDLYYGSLTIRCVLTIIKESHTELKTNLAVAPPSNLQEHLRHMHVDGDGADVTFSVRGQLFNAHRCLLAARSPVFKAELFGPMKENSTRCIEIDDIEPQVFEALLHFIYTDCMMDGYEEGKTENLQHLLVAADLYGVERLRVMCEGKLCDSIDLKTVATTLTLAEQHNCGVLKKACIEFLASGKTLEAVKKTDSDVFKHLEASCPHLMQEILFARMPPM</sequence>
<dbReference type="InterPro" id="IPR008974">
    <property type="entry name" value="TRAF-like"/>
</dbReference>
<dbReference type="Gene3D" id="3.30.710.10">
    <property type="entry name" value="Potassium Channel Kv1.1, Chain A"/>
    <property type="match status" value="1"/>
</dbReference>
<dbReference type="InterPro" id="IPR011333">
    <property type="entry name" value="SKP1/BTB/POZ_sf"/>
</dbReference>
<dbReference type="STRING" id="4565.A0A3B6B6L1"/>
<reference evidence="6" key="2">
    <citation type="submission" date="2018-10" db="UniProtKB">
        <authorList>
            <consortium name="EnsemblPlants"/>
        </authorList>
    </citation>
    <scope>IDENTIFICATION</scope>
</reference>
<protein>
    <recommendedName>
        <fullName evidence="8">BTB domain-containing protein</fullName>
    </recommendedName>
</protein>
<dbReference type="Pfam" id="PF24570">
    <property type="entry name" value="BACK_BPM_SPOP"/>
    <property type="match status" value="1"/>
</dbReference>
<evidence type="ECO:0000313" key="6">
    <source>
        <dbReference type="EnsemblPlants" id="TraesCS2A02G470900.1.cds1"/>
    </source>
</evidence>
<dbReference type="Proteomes" id="UP000019116">
    <property type="component" value="Chromosome 2A"/>
</dbReference>
<dbReference type="PANTHER" id="PTHR26379">
    <property type="entry name" value="BTB/POZ AND MATH DOMAIN-CONTAINING PROTEIN 1"/>
    <property type="match status" value="1"/>
</dbReference>
<feature type="domain" description="MATH" evidence="5">
    <location>
        <begin position="28"/>
        <end position="155"/>
    </location>
</feature>
<keyword evidence="7" id="KW-1185">Reference proteome</keyword>
<dbReference type="Gramene" id="TraesCS2A02G470900.1">
    <property type="protein sequence ID" value="TraesCS2A02G470900.1.cds1"/>
    <property type="gene ID" value="TraesCS2A02G470900"/>
</dbReference>
<evidence type="ECO:0000256" key="1">
    <source>
        <dbReference type="ARBA" id="ARBA00004906"/>
    </source>
</evidence>
<feature type="domain" description="BTB" evidence="4">
    <location>
        <begin position="191"/>
        <end position="252"/>
    </location>
</feature>
<gene>
    <name evidence="6" type="primary">LOC123186147</name>
</gene>
<dbReference type="InterPro" id="IPR002083">
    <property type="entry name" value="MATH/TRAF_dom"/>
</dbReference>
<feature type="region of interest" description="Disordered" evidence="3">
    <location>
        <begin position="1"/>
        <end position="21"/>
    </location>
</feature>
<evidence type="ECO:0008006" key="8">
    <source>
        <dbReference type="Google" id="ProtNLM"/>
    </source>
</evidence>
<dbReference type="SMART" id="SM00225">
    <property type="entry name" value="BTB"/>
    <property type="match status" value="1"/>
</dbReference>
<dbReference type="InterPro" id="IPR000210">
    <property type="entry name" value="BTB/POZ_dom"/>
</dbReference>
<name>A0A3B6B6L1_WHEAT</name>
<dbReference type="SMR" id="A0A3B6B6L1"/>
<evidence type="ECO:0000256" key="2">
    <source>
        <dbReference type="ARBA" id="ARBA00010846"/>
    </source>
</evidence>
<dbReference type="Gramene" id="TraesROB_scaffold_129697_01G000100.1">
    <property type="protein sequence ID" value="TraesROB_scaffold_129697_01G000100.1"/>
    <property type="gene ID" value="TraesROB_scaffold_129697_01G000100"/>
</dbReference>
<dbReference type="Gramene" id="TraesKAR2A01G0449790.1">
    <property type="protein sequence ID" value="cds.TraesKAR2A01G0449790.1"/>
    <property type="gene ID" value="TraesKAR2A01G0449790"/>
</dbReference>
<dbReference type="Pfam" id="PF22486">
    <property type="entry name" value="MATH_2"/>
    <property type="match status" value="1"/>
</dbReference>
<dbReference type="Gramene" id="TraesPARA_EIv1.0_0355650.1">
    <property type="protein sequence ID" value="TraesPARA_EIv1.0_0355650.1.CDS1"/>
    <property type="gene ID" value="TraesPARA_EIv1.0_0355650"/>
</dbReference>
<evidence type="ECO:0000259" key="4">
    <source>
        <dbReference type="PROSITE" id="PS50097"/>
    </source>
</evidence>
<dbReference type="Pfam" id="PF00651">
    <property type="entry name" value="BTB"/>
    <property type="match status" value="1"/>
</dbReference>
<evidence type="ECO:0000259" key="5">
    <source>
        <dbReference type="PROSITE" id="PS50144"/>
    </source>
</evidence>
<dbReference type="OMA" id="ENSTRCI"/>
<dbReference type="OrthoDB" id="6426401at2759"/>
<dbReference type="CDD" id="cd00121">
    <property type="entry name" value="MATH"/>
    <property type="match status" value="1"/>
</dbReference>
<reference evidence="6" key="1">
    <citation type="submission" date="2018-08" db="EMBL/GenBank/DDBJ databases">
        <authorList>
            <person name="Rossello M."/>
        </authorList>
    </citation>
    <scope>NUCLEOTIDE SEQUENCE [LARGE SCALE GENOMIC DNA]</scope>
    <source>
        <strain evidence="6">cv. Chinese Spring</strain>
    </source>
</reference>
<accession>A0A3B6B6L1</accession>